<evidence type="ECO:0000313" key="7">
    <source>
        <dbReference type="Proteomes" id="UP000597507"/>
    </source>
</evidence>
<dbReference type="AlphaFoldDB" id="A0A8J2ZFR1"/>
<dbReference type="PANTHER" id="PTHR37482:SF1">
    <property type="entry name" value="OUTER MEMBRANE PROTEIN ASSEMBLY FACTOR BAME"/>
    <property type="match status" value="1"/>
</dbReference>
<keyword evidence="7" id="KW-1185">Reference proteome</keyword>
<proteinExistence type="predicted"/>
<accession>A0A8J2ZFR1</accession>
<dbReference type="InterPro" id="IPR037873">
    <property type="entry name" value="BamE-like"/>
</dbReference>
<evidence type="ECO:0000259" key="5">
    <source>
        <dbReference type="Pfam" id="PF04355"/>
    </source>
</evidence>
<evidence type="ECO:0000256" key="4">
    <source>
        <dbReference type="SAM" id="MobiDB-lite"/>
    </source>
</evidence>
<organism evidence="6 7">
    <name type="scientific">Caldovatus sediminis</name>
    <dbReference type="NCBI Taxonomy" id="2041189"/>
    <lineage>
        <taxon>Bacteria</taxon>
        <taxon>Pseudomonadati</taxon>
        <taxon>Pseudomonadota</taxon>
        <taxon>Alphaproteobacteria</taxon>
        <taxon>Acetobacterales</taxon>
        <taxon>Roseomonadaceae</taxon>
        <taxon>Caldovatus</taxon>
    </lineage>
</organism>
<name>A0A8J2ZFR1_9PROT</name>
<dbReference type="PANTHER" id="PTHR37482">
    <property type="entry name" value="OUTER MEMBRANE PROTEIN ASSEMBLY FACTOR BAME"/>
    <property type="match status" value="1"/>
</dbReference>
<dbReference type="RefSeq" id="WP_188904271.1">
    <property type="nucleotide sequence ID" value="NZ_BMKS01000027.1"/>
</dbReference>
<reference evidence="6 7" key="1">
    <citation type="journal article" date="2014" name="Int. J. Syst. Evol. Microbiol.">
        <title>Complete genome sequence of Corynebacterium casei LMG S-19264T (=DSM 44701T), isolated from a smear-ripened cheese.</title>
        <authorList>
            <consortium name="US DOE Joint Genome Institute (JGI-PGF)"/>
            <person name="Walter F."/>
            <person name="Albersmeier A."/>
            <person name="Kalinowski J."/>
            <person name="Ruckert C."/>
        </authorList>
    </citation>
    <scope>NUCLEOTIDE SEQUENCE [LARGE SCALE GENOMIC DNA]</scope>
    <source>
        <strain evidence="6 7">CGMCC 1.16330</strain>
    </source>
</reference>
<gene>
    <name evidence="6" type="ORF">GCM10010964_44190</name>
</gene>
<dbReference type="GO" id="GO:0030674">
    <property type="term" value="F:protein-macromolecule adaptor activity"/>
    <property type="evidence" value="ECO:0007669"/>
    <property type="project" value="TreeGrafter"/>
</dbReference>
<keyword evidence="2" id="KW-0472">Membrane</keyword>
<dbReference type="EMBL" id="BMKS01000027">
    <property type="protein sequence ID" value="GGG52179.1"/>
    <property type="molecule type" value="Genomic_DNA"/>
</dbReference>
<dbReference type="Pfam" id="PF04355">
    <property type="entry name" value="BamE"/>
    <property type="match status" value="1"/>
</dbReference>
<evidence type="ECO:0000256" key="3">
    <source>
        <dbReference type="ARBA" id="ARBA00023237"/>
    </source>
</evidence>
<protein>
    <recommendedName>
        <fullName evidence="5">Outer membrane protein assembly factor BamE domain-containing protein</fullName>
    </recommendedName>
</protein>
<dbReference type="InterPro" id="IPR026592">
    <property type="entry name" value="BamE"/>
</dbReference>
<dbReference type="Gene3D" id="3.30.1450.10">
    <property type="match status" value="1"/>
</dbReference>
<dbReference type="InterPro" id="IPR007450">
    <property type="entry name" value="BamE_dom"/>
</dbReference>
<feature type="region of interest" description="Disordered" evidence="4">
    <location>
        <begin position="163"/>
        <end position="182"/>
    </location>
</feature>
<dbReference type="GO" id="GO:1990063">
    <property type="term" value="C:Bam protein complex"/>
    <property type="evidence" value="ECO:0007669"/>
    <property type="project" value="TreeGrafter"/>
</dbReference>
<evidence type="ECO:0000256" key="2">
    <source>
        <dbReference type="ARBA" id="ARBA00023136"/>
    </source>
</evidence>
<dbReference type="GO" id="GO:0043165">
    <property type="term" value="P:Gram-negative-bacterium-type cell outer membrane assembly"/>
    <property type="evidence" value="ECO:0007669"/>
    <property type="project" value="TreeGrafter"/>
</dbReference>
<keyword evidence="1" id="KW-0732">Signal</keyword>
<feature type="domain" description="Outer membrane protein assembly factor BamE" evidence="5">
    <location>
        <begin position="50"/>
        <end position="125"/>
    </location>
</feature>
<comment type="caution">
    <text evidence="6">The sequence shown here is derived from an EMBL/GenBank/DDBJ whole genome shotgun (WGS) entry which is preliminary data.</text>
</comment>
<evidence type="ECO:0000256" key="1">
    <source>
        <dbReference type="ARBA" id="ARBA00022729"/>
    </source>
</evidence>
<dbReference type="GO" id="GO:0051205">
    <property type="term" value="P:protein insertion into membrane"/>
    <property type="evidence" value="ECO:0007669"/>
    <property type="project" value="TreeGrafter"/>
</dbReference>
<keyword evidence="3" id="KW-0998">Cell outer membrane</keyword>
<evidence type="ECO:0000313" key="6">
    <source>
        <dbReference type="EMBL" id="GGG52179.1"/>
    </source>
</evidence>
<sequence>MARDPRPVNAVPRRRRRTLAAALPRSGAAALALLLLAGCSFFQAPPVQRGNRVAPEDLAQITPGVQTRQDVQALLGSPSARSTFDDREWYYISAVTRQRPGRRLGQSDQRVVVISFDASGTVSGIRELGPDDHREITFVRRETPVPGNDRTLLQELFGNIGRVGGLPATEQAAPGPTGPRER</sequence>
<dbReference type="Proteomes" id="UP000597507">
    <property type="component" value="Unassembled WGS sequence"/>
</dbReference>